<dbReference type="Proteomes" id="UP000304953">
    <property type="component" value="Unassembled WGS sequence"/>
</dbReference>
<proteinExistence type="predicted"/>
<name>A0AC61RYS7_9FIRM</name>
<evidence type="ECO:0000313" key="2">
    <source>
        <dbReference type="Proteomes" id="UP000304953"/>
    </source>
</evidence>
<dbReference type="EMBL" id="SRYA01000009">
    <property type="protein sequence ID" value="TGY97249.1"/>
    <property type="molecule type" value="Genomic_DNA"/>
</dbReference>
<comment type="caution">
    <text evidence="1">The sequence shown here is derived from an EMBL/GenBank/DDBJ whole genome shotgun (WGS) entry which is preliminary data.</text>
</comment>
<sequence>MMEYNSKQEQNKYYKVVLVRIETDEYIILKGPEEEKLLAGILQDDYNSTRYEKMIQLLAEEVVMKEYRKMFSSIFSMENIQKEFEEGKNVIEYSYVRNVGDENSVVNTKVYPRTKQGDSLKEFMVYVLLEPGMQAEGNKRAV</sequence>
<protein>
    <submittedName>
        <fullName evidence="1">Uncharacterized protein</fullName>
    </submittedName>
</protein>
<gene>
    <name evidence="1" type="ORF">E5329_06165</name>
</gene>
<accession>A0AC61RYS7</accession>
<organism evidence="1 2">
    <name type="scientific">Petralouisia muris</name>
    <dbReference type="NCBI Taxonomy" id="3032872"/>
    <lineage>
        <taxon>Bacteria</taxon>
        <taxon>Bacillati</taxon>
        <taxon>Bacillota</taxon>
        <taxon>Clostridia</taxon>
        <taxon>Lachnospirales</taxon>
        <taxon>Lachnospiraceae</taxon>
        <taxon>Petralouisia</taxon>
    </lineage>
</organism>
<reference evidence="1" key="1">
    <citation type="submission" date="2019-04" db="EMBL/GenBank/DDBJ databases">
        <title>Microbes associate with the intestines of laboratory mice.</title>
        <authorList>
            <person name="Navarre W."/>
            <person name="Wong E."/>
            <person name="Huang K."/>
            <person name="Tropini C."/>
            <person name="Ng K."/>
            <person name="Yu B."/>
        </authorList>
    </citation>
    <scope>NUCLEOTIDE SEQUENCE</scope>
    <source>
        <strain evidence="1">NM01_1-7b</strain>
    </source>
</reference>
<keyword evidence="2" id="KW-1185">Reference proteome</keyword>
<evidence type="ECO:0000313" key="1">
    <source>
        <dbReference type="EMBL" id="TGY97249.1"/>
    </source>
</evidence>